<dbReference type="InterPro" id="IPR026444">
    <property type="entry name" value="Secre_tail"/>
</dbReference>
<keyword evidence="4" id="KW-0325">Glycoprotein</keyword>
<keyword evidence="2" id="KW-0677">Repeat</keyword>
<dbReference type="InterPro" id="IPR025965">
    <property type="entry name" value="FlgD/Vpr_Ig-like"/>
</dbReference>
<dbReference type="Gene3D" id="2.60.40.4070">
    <property type="match status" value="1"/>
</dbReference>
<dbReference type="InterPro" id="IPR028994">
    <property type="entry name" value="Integrin_alpha_N"/>
</dbReference>
<accession>A0A7C6EAU8</accession>
<dbReference type="Pfam" id="PF01839">
    <property type="entry name" value="FG-GAP"/>
    <property type="match status" value="3"/>
</dbReference>
<dbReference type="SUPFAM" id="SSF69318">
    <property type="entry name" value="Integrin alpha N-terminal domain"/>
    <property type="match status" value="2"/>
</dbReference>
<dbReference type="AlphaFoldDB" id="A0A7C6EAU8"/>
<evidence type="ECO:0000256" key="1">
    <source>
        <dbReference type="ARBA" id="ARBA00022729"/>
    </source>
</evidence>
<dbReference type="EMBL" id="DTLI01000054">
    <property type="protein sequence ID" value="HHS51676.1"/>
    <property type="molecule type" value="Genomic_DNA"/>
</dbReference>
<keyword evidence="1" id="KW-0732">Signal</keyword>
<dbReference type="Pfam" id="PF13860">
    <property type="entry name" value="FlgD_ig"/>
    <property type="match status" value="1"/>
</dbReference>
<dbReference type="InterPro" id="IPR013519">
    <property type="entry name" value="Int_alpha_beta-p"/>
</dbReference>
<evidence type="ECO:0000256" key="3">
    <source>
        <dbReference type="ARBA" id="ARBA00022801"/>
    </source>
</evidence>
<feature type="domain" description="FlgD/Vpr Ig-like" evidence="5">
    <location>
        <begin position="540"/>
        <end position="589"/>
    </location>
</feature>
<dbReference type="PANTHER" id="PTHR23221">
    <property type="entry name" value="GLYCOSYLPHOSPHATIDYLINOSITOL PHOSPHOLIPASE D"/>
    <property type="match status" value="1"/>
</dbReference>
<sequence length="609" mass="66315">MKHRGKTNFLERKFVSIFGFYSFSALENVKRKRKIPKGAIPIFVVLLSLTPLEIINRKSKVSKSIVSIVIFLVFLTGFAQETHNLEIIWTIPGNPVLCAFGFNLTSGDVDNDGHPDIIVSADTYTAVGTTPYLGRAYLYYGNGIGDTVPDVVLKSPFAKGTTPTRVHSADINGDNFDDIIIGEANANEGFGGITIFWGGNPVDTVPDIILPGRRPQDGFFGVGLASGDVNGDSYSDLIVGAYGTAPMPGGFLMGRVYIYFGGPNFDTIPDVILNGGHEGDDECFGCTVGGGGDVNSDGFEDVIIGAYQYGTSTWGDGRIYIYLGGSPMDTIFDVAMIGEYPNQNLGLAGLGLITNNFDYDHAVFGDPFWPLGSMNRGKVYVLFGGNPMDSIPDVWMIGRIDTSWLGTWTASAGNLNLDNCDEIISGAPWEGYLKGAAYVWLGGNLLDTTPDAWIKGVQYDDDIGRIVASAGDVDGDGKDEIMVSNYASDYTPKRVWVCKYTGPGTAESRLPFTAFRRPPEVKPNPARSVIRVRCSLPVKNIRIYDITGKIIKTIDVSKKLETGQYVIKWDLRDDNQKKVATGVYFIEVTINAVSRNAELREIRKITVVK</sequence>
<dbReference type="InterPro" id="IPR000413">
    <property type="entry name" value="Integrin_alpha"/>
</dbReference>
<comment type="caution">
    <text evidence="6">The sequence shown here is derived from an EMBL/GenBank/DDBJ whole genome shotgun (WGS) entry which is preliminary data.</text>
</comment>
<dbReference type="GO" id="GO:0016787">
    <property type="term" value="F:hydrolase activity"/>
    <property type="evidence" value="ECO:0007669"/>
    <property type="project" value="UniProtKB-KW"/>
</dbReference>
<evidence type="ECO:0000313" key="6">
    <source>
        <dbReference type="EMBL" id="HHS51676.1"/>
    </source>
</evidence>
<dbReference type="PRINTS" id="PR01185">
    <property type="entry name" value="INTEGRINA"/>
</dbReference>
<dbReference type="Pfam" id="PF13517">
    <property type="entry name" value="FG-GAP_3"/>
    <property type="match status" value="1"/>
</dbReference>
<dbReference type="GO" id="GO:0008305">
    <property type="term" value="C:integrin complex"/>
    <property type="evidence" value="ECO:0007669"/>
    <property type="project" value="InterPro"/>
</dbReference>
<dbReference type="InterPro" id="IPR013517">
    <property type="entry name" value="FG-GAP"/>
</dbReference>
<dbReference type="SMART" id="SM00191">
    <property type="entry name" value="Int_alpha"/>
    <property type="match status" value="5"/>
</dbReference>
<dbReference type="Gene3D" id="2.130.10.130">
    <property type="entry name" value="Integrin alpha, N-terminal"/>
    <property type="match status" value="3"/>
</dbReference>
<dbReference type="GO" id="GO:0007155">
    <property type="term" value="P:cell adhesion"/>
    <property type="evidence" value="ECO:0007669"/>
    <property type="project" value="InterPro"/>
</dbReference>
<keyword evidence="3" id="KW-0378">Hydrolase</keyword>
<dbReference type="PANTHER" id="PTHR23221:SF7">
    <property type="entry name" value="PHOSPHATIDYLINOSITOL-GLYCAN-SPECIFIC PHOSPHOLIPASE D"/>
    <property type="match status" value="1"/>
</dbReference>
<protein>
    <submittedName>
        <fullName evidence="6">T9SS type A sorting domain-containing protein</fullName>
    </submittedName>
</protein>
<gene>
    <name evidence="6" type="ORF">ENW73_02255</name>
</gene>
<dbReference type="NCBIfam" id="TIGR04183">
    <property type="entry name" value="Por_Secre_tail"/>
    <property type="match status" value="1"/>
</dbReference>
<organism evidence="6">
    <name type="scientific">candidate division WOR-3 bacterium</name>
    <dbReference type="NCBI Taxonomy" id="2052148"/>
    <lineage>
        <taxon>Bacteria</taxon>
        <taxon>Bacteria division WOR-3</taxon>
    </lineage>
</organism>
<reference evidence="6" key="1">
    <citation type="journal article" date="2020" name="mSystems">
        <title>Genome- and Community-Level Interaction Insights into Carbon Utilization and Element Cycling Functions of Hydrothermarchaeota in Hydrothermal Sediment.</title>
        <authorList>
            <person name="Zhou Z."/>
            <person name="Liu Y."/>
            <person name="Xu W."/>
            <person name="Pan J."/>
            <person name="Luo Z.H."/>
            <person name="Li M."/>
        </authorList>
    </citation>
    <scope>NUCLEOTIDE SEQUENCE [LARGE SCALE GENOMIC DNA]</scope>
    <source>
        <strain evidence="6">SpSt-876</strain>
    </source>
</reference>
<name>A0A7C6EAU8_UNCW3</name>
<evidence type="ECO:0000256" key="4">
    <source>
        <dbReference type="ARBA" id="ARBA00023180"/>
    </source>
</evidence>
<evidence type="ECO:0000259" key="5">
    <source>
        <dbReference type="Pfam" id="PF13860"/>
    </source>
</evidence>
<evidence type="ECO:0000256" key="2">
    <source>
        <dbReference type="ARBA" id="ARBA00022737"/>
    </source>
</evidence>
<proteinExistence type="predicted"/>
<dbReference type="PROSITE" id="PS51470">
    <property type="entry name" value="FG_GAP"/>
    <property type="match status" value="3"/>
</dbReference>